<dbReference type="EC" id="2.7.7.60" evidence="7"/>
<evidence type="ECO:0000256" key="7">
    <source>
        <dbReference type="HAMAP-Rule" id="MF_00108"/>
    </source>
</evidence>
<comment type="catalytic activity">
    <reaction evidence="1 7">
        <text>2-C-methyl-D-erythritol 4-phosphate + CTP + H(+) = 4-CDP-2-C-methyl-D-erythritol + diphosphate</text>
        <dbReference type="Rhea" id="RHEA:13429"/>
        <dbReference type="ChEBI" id="CHEBI:15378"/>
        <dbReference type="ChEBI" id="CHEBI:33019"/>
        <dbReference type="ChEBI" id="CHEBI:37563"/>
        <dbReference type="ChEBI" id="CHEBI:57823"/>
        <dbReference type="ChEBI" id="CHEBI:58262"/>
        <dbReference type="EC" id="2.7.7.60"/>
    </reaction>
</comment>
<reference evidence="8" key="1">
    <citation type="journal article" date="2014" name="Int. J. Syst. Evol. Microbiol.">
        <title>Complete genome of a new Firmicutes species belonging to the dominant human colonic microbiota ('Ruminococcus bicirculans') reveals two chromosomes and a selective capacity to utilize plant glucans.</title>
        <authorList>
            <consortium name="NISC Comparative Sequencing Program"/>
            <person name="Wegmann U."/>
            <person name="Louis P."/>
            <person name="Goesmann A."/>
            <person name="Henrissat B."/>
            <person name="Duncan S.H."/>
            <person name="Flint H.J."/>
        </authorList>
    </citation>
    <scope>NUCLEOTIDE SEQUENCE</scope>
    <source>
        <strain evidence="8">NBRC 110608</strain>
    </source>
</reference>
<evidence type="ECO:0000256" key="2">
    <source>
        <dbReference type="ARBA" id="ARBA00004787"/>
    </source>
</evidence>
<dbReference type="SUPFAM" id="SSF53448">
    <property type="entry name" value="Nucleotide-diphospho-sugar transferases"/>
    <property type="match status" value="1"/>
</dbReference>
<dbReference type="NCBIfam" id="TIGR00453">
    <property type="entry name" value="ispD"/>
    <property type="match status" value="1"/>
</dbReference>
<accession>A0ABM8HEV0</accession>
<dbReference type="InterPro" id="IPR018294">
    <property type="entry name" value="ISPD_synthase_CS"/>
</dbReference>
<dbReference type="EMBL" id="AP027735">
    <property type="protein sequence ID" value="BDZ59471.1"/>
    <property type="molecule type" value="Genomic_DNA"/>
</dbReference>
<name>A0ABM8HEV0_9MICO</name>
<feature type="site" description="Positions MEP for the nucleophilic attack" evidence="7">
    <location>
        <position position="160"/>
    </location>
</feature>
<reference evidence="8" key="2">
    <citation type="submission" date="2023-02" db="EMBL/GenBank/DDBJ databases">
        <authorList>
            <person name="Sun Q."/>
            <person name="Mori K."/>
        </authorList>
    </citation>
    <scope>NUCLEOTIDE SEQUENCE</scope>
    <source>
        <strain evidence="8">NBRC 110608</strain>
    </source>
</reference>
<dbReference type="HAMAP" id="MF_00108">
    <property type="entry name" value="IspD"/>
    <property type="match status" value="1"/>
</dbReference>
<dbReference type="InterPro" id="IPR001228">
    <property type="entry name" value="IspD"/>
</dbReference>
<comment type="function">
    <text evidence="7">Catalyzes the formation of 4-diphosphocytidyl-2-C-methyl-D-erythritol from CTP and 2-C-methyl-D-erythritol 4-phosphate (MEP).</text>
</comment>
<organism evidence="8">
    <name type="scientific">Barrientosiimonas endolithica</name>
    <dbReference type="NCBI Taxonomy" id="1535208"/>
    <lineage>
        <taxon>Bacteria</taxon>
        <taxon>Bacillati</taxon>
        <taxon>Actinomycetota</taxon>
        <taxon>Actinomycetes</taxon>
        <taxon>Micrococcales</taxon>
        <taxon>Dermacoccaceae</taxon>
        <taxon>Barrientosiimonas</taxon>
    </lineage>
</organism>
<sequence length="227" mass="23082">MPTARSDARDASVTGVVVVAAGSGTRLGAGRPKALVEVGRHALVVHAVRRASAAADVAQVVVVVPAAAREEFAALLPDVQLVDGGAERTDSVGCGLAALRPEVDVVLVHDAARALAPTALFERVAAGVRDGFDAVVPGLPVADTIKQVDADGVVTATPDRAGLRAVQTPQAFRRAALEAAHGLGEQATDDAALVERWGGRCLVVPGDPLAVKVTTQADLAHAQTLVD</sequence>
<dbReference type="PROSITE" id="PS01295">
    <property type="entry name" value="ISPD"/>
    <property type="match status" value="1"/>
</dbReference>
<gene>
    <name evidence="7 8" type="primary">ispD</name>
    <name evidence="8" type="ORF">GCM10025872_31280</name>
</gene>
<dbReference type="RefSeq" id="WP_289231468.1">
    <property type="nucleotide sequence ID" value="NZ_AP027735.1"/>
</dbReference>
<keyword evidence="4 7" id="KW-0808">Transferase</keyword>
<feature type="site" description="Positions MEP for the nucleophilic attack" evidence="7">
    <location>
        <position position="212"/>
    </location>
</feature>
<dbReference type="Gene3D" id="3.90.550.10">
    <property type="entry name" value="Spore Coat Polysaccharide Biosynthesis Protein SpsA, Chain A"/>
    <property type="match status" value="1"/>
</dbReference>
<keyword evidence="5 7" id="KW-0548">Nucleotidyltransferase</keyword>
<keyword evidence="6 7" id="KW-0414">Isoprene biosynthesis</keyword>
<dbReference type="Pfam" id="PF01128">
    <property type="entry name" value="IspD"/>
    <property type="match status" value="1"/>
</dbReference>
<comment type="pathway">
    <text evidence="2 7">Isoprenoid biosynthesis; isopentenyl diphosphate biosynthesis via DXP pathway; isopentenyl diphosphate from 1-deoxy-D-xylulose 5-phosphate: step 2/6.</text>
</comment>
<dbReference type="PANTHER" id="PTHR32125:SF4">
    <property type="entry name" value="2-C-METHYL-D-ERYTHRITOL 4-PHOSPHATE CYTIDYLYLTRANSFERASE, CHLOROPLASTIC"/>
    <property type="match status" value="1"/>
</dbReference>
<comment type="similarity">
    <text evidence="3 7">Belongs to the IspD/TarI cytidylyltransferase family. IspD subfamily.</text>
</comment>
<feature type="site" description="Transition state stabilizer" evidence="7">
    <location>
        <position position="33"/>
    </location>
</feature>
<evidence type="ECO:0000256" key="3">
    <source>
        <dbReference type="ARBA" id="ARBA00009789"/>
    </source>
</evidence>
<evidence type="ECO:0000313" key="8">
    <source>
        <dbReference type="EMBL" id="BDZ59471.1"/>
    </source>
</evidence>
<dbReference type="InterPro" id="IPR029044">
    <property type="entry name" value="Nucleotide-diphossugar_trans"/>
</dbReference>
<evidence type="ECO:0000256" key="4">
    <source>
        <dbReference type="ARBA" id="ARBA00022679"/>
    </source>
</evidence>
<dbReference type="PANTHER" id="PTHR32125">
    <property type="entry name" value="2-C-METHYL-D-ERYTHRITOL 4-PHOSPHATE CYTIDYLYLTRANSFERASE, CHLOROPLASTIC"/>
    <property type="match status" value="1"/>
</dbReference>
<evidence type="ECO:0000256" key="5">
    <source>
        <dbReference type="ARBA" id="ARBA00022695"/>
    </source>
</evidence>
<evidence type="ECO:0000256" key="6">
    <source>
        <dbReference type="ARBA" id="ARBA00023229"/>
    </source>
</evidence>
<proteinExistence type="inferred from homology"/>
<feature type="site" description="Transition state stabilizer" evidence="7">
    <location>
        <position position="26"/>
    </location>
</feature>
<dbReference type="InterPro" id="IPR034683">
    <property type="entry name" value="IspD/TarI"/>
</dbReference>
<evidence type="ECO:0000256" key="1">
    <source>
        <dbReference type="ARBA" id="ARBA00001282"/>
    </source>
</evidence>
<dbReference type="CDD" id="cd02516">
    <property type="entry name" value="CDP-ME_synthetase"/>
    <property type="match status" value="1"/>
</dbReference>
<dbReference type="GO" id="GO:0016779">
    <property type="term" value="F:nucleotidyltransferase activity"/>
    <property type="evidence" value="ECO:0007669"/>
    <property type="project" value="UniProtKB-KW"/>
</dbReference>
<dbReference type="InterPro" id="IPR050088">
    <property type="entry name" value="IspD/TarI_cytidylyltransf_bact"/>
</dbReference>
<protein>
    <recommendedName>
        <fullName evidence="7">2-C-methyl-D-erythritol 4-phosphate cytidylyltransferase</fullName>
        <ecNumber evidence="7">2.7.7.60</ecNumber>
    </recommendedName>
    <alternativeName>
        <fullName evidence="7">4-diphosphocytidyl-2C-methyl-D-erythritol synthase</fullName>
    </alternativeName>
    <alternativeName>
        <fullName evidence="7">MEP cytidylyltransferase</fullName>
        <shortName evidence="7">MCT</shortName>
    </alternativeName>
</protein>